<keyword evidence="1" id="KW-1133">Transmembrane helix</keyword>
<evidence type="ECO:0000313" key="2">
    <source>
        <dbReference type="EMBL" id="CAD8898788.1"/>
    </source>
</evidence>
<organism evidence="2">
    <name type="scientific">Corethron hystrix</name>
    <dbReference type="NCBI Taxonomy" id="216773"/>
    <lineage>
        <taxon>Eukaryota</taxon>
        <taxon>Sar</taxon>
        <taxon>Stramenopiles</taxon>
        <taxon>Ochrophyta</taxon>
        <taxon>Bacillariophyta</taxon>
        <taxon>Coscinodiscophyceae</taxon>
        <taxon>Corethrophycidae</taxon>
        <taxon>Corethrales</taxon>
        <taxon>Corethraceae</taxon>
        <taxon>Corethron</taxon>
    </lineage>
</organism>
<name>A0A7S1BW16_9STRA</name>
<dbReference type="EMBL" id="HBFR01035661">
    <property type="protein sequence ID" value="CAD8898788.1"/>
    <property type="molecule type" value="Transcribed_RNA"/>
</dbReference>
<protein>
    <submittedName>
        <fullName evidence="2">Uncharacterized protein</fullName>
    </submittedName>
</protein>
<gene>
    <name evidence="2" type="ORF">CHYS00102_LOCUS26004</name>
</gene>
<feature type="transmembrane region" description="Helical" evidence="1">
    <location>
        <begin position="64"/>
        <end position="83"/>
    </location>
</feature>
<proteinExistence type="predicted"/>
<keyword evidence="1" id="KW-0472">Membrane</keyword>
<keyword evidence="1" id="KW-0812">Transmembrane</keyword>
<dbReference type="AlphaFoldDB" id="A0A7S1BW16"/>
<sequence length="259" mass="29489">MILPFSCFPSGFNHKADTFGMITVTLSISWIIPFYFTMEAFRKVLDCDDGEEDGLIDIDTIKSMVSRFFSAAIPLFYIAMRSTSSFSSFTNAPDFDKASDDLAVAWSSFFAGIIAVLMILAVEVWKVSKITLDEVLAFRITFLEIMSFVIIGVVVFAALLLETGIFPLTLDFMPRFFILMANVPPLIFLCLFLMLISRDKNTYYKERCESEEENRDKEYEQEIFIPSEKKQPELDTAQIGNLSSVEEEILGNDNDYEIN</sequence>
<feature type="transmembrane region" description="Helical" evidence="1">
    <location>
        <begin position="18"/>
        <end position="36"/>
    </location>
</feature>
<feature type="transmembrane region" description="Helical" evidence="1">
    <location>
        <begin position="176"/>
        <end position="197"/>
    </location>
</feature>
<feature type="transmembrane region" description="Helical" evidence="1">
    <location>
        <begin position="103"/>
        <end position="124"/>
    </location>
</feature>
<feature type="transmembrane region" description="Helical" evidence="1">
    <location>
        <begin position="136"/>
        <end position="161"/>
    </location>
</feature>
<reference evidence="2" key="1">
    <citation type="submission" date="2021-01" db="EMBL/GenBank/DDBJ databases">
        <authorList>
            <person name="Corre E."/>
            <person name="Pelletier E."/>
            <person name="Niang G."/>
            <person name="Scheremetjew M."/>
            <person name="Finn R."/>
            <person name="Kale V."/>
            <person name="Holt S."/>
            <person name="Cochrane G."/>
            <person name="Meng A."/>
            <person name="Brown T."/>
            <person name="Cohen L."/>
        </authorList>
    </citation>
    <scope>NUCLEOTIDE SEQUENCE</scope>
    <source>
        <strain evidence="2">308</strain>
    </source>
</reference>
<accession>A0A7S1BW16</accession>
<evidence type="ECO:0000256" key="1">
    <source>
        <dbReference type="SAM" id="Phobius"/>
    </source>
</evidence>